<dbReference type="Proteomes" id="UP001165270">
    <property type="component" value="Unassembled WGS sequence"/>
</dbReference>
<organism evidence="1 2">
    <name type="scientific">Streptomyces spinosisporus</name>
    <dbReference type="NCBI Taxonomy" id="2927582"/>
    <lineage>
        <taxon>Bacteria</taxon>
        <taxon>Bacillati</taxon>
        <taxon>Actinomycetota</taxon>
        <taxon>Actinomycetes</taxon>
        <taxon>Kitasatosporales</taxon>
        <taxon>Streptomycetaceae</taxon>
        <taxon>Streptomyces</taxon>
    </lineage>
</organism>
<reference evidence="1" key="1">
    <citation type="submission" date="2022-03" db="EMBL/GenBank/DDBJ databases">
        <title>Streptomyces 7R015 and 7R016 isolated from Barleria lupulina in Thailand.</title>
        <authorList>
            <person name="Kanchanasin P."/>
            <person name="Phongsopitanun W."/>
            <person name="Tanasupawat S."/>
        </authorList>
    </citation>
    <scope>NUCLEOTIDE SEQUENCE</scope>
    <source>
        <strain evidence="1">7R016</strain>
    </source>
</reference>
<protein>
    <submittedName>
        <fullName evidence="1">Uncharacterized protein</fullName>
    </submittedName>
</protein>
<proteinExistence type="predicted"/>
<comment type="caution">
    <text evidence="1">The sequence shown here is derived from an EMBL/GenBank/DDBJ whole genome shotgun (WGS) entry which is preliminary data.</text>
</comment>
<dbReference type="RefSeq" id="WP_242713651.1">
    <property type="nucleotide sequence ID" value="NZ_JALDAX010000032.1"/>
</dbReference>
<evidence type="ECO:0000313" key="1">
    <source>
        <dbReference type="EMBL" id="MCI3246300.1"/>
    </source>
</evidence>
<dbReference type="EMBL" id="JALDAX010000032">
    <property type="protein sequence ID" value="MCI3246300.1"/>
    <property type="molecule type" value="Genomic_DNA"/>
</dbReference>
<sequence>MDTYEVQAADATTTSTGTPIWMVTMRKPDGSIHCHTFPPSTIEWRMAEYELVNPDEALDIVLHEPYLPDAPGRDDAALRVGLVTSTRPDAEAITLFNAASTADARAAHRLRVADAKTSRVQVLPPSGEEDPLNVIRANHGVTARGIRAKRERVDIARWQMVYGELPVPLSPERPLLGQ</sequence>
<keyword evidence="2" id="KW-1185">Reference proteome</keyword>
<name>A0ABS9XW40_9ACTN</name>
<gene>
    <name evidence="1" type="ORF">MQN93_42080</name>
</gene>
<accession>A0ABS9XW40</accession>
<evidence type="ECO:0000313" key="2">
    <source>
        <dbReference type="Proteomes" id="UP001165270"/>
    </source>
</evidence>